<keyword evidence="1" id="KW-0812">Transmembrane</keyword>
<evidence type="ECO:0000313" key="3">
    <source>
        <dbReference type="Proteomes" id="UP000275078"/>
    </source>
</evidence>
<accession>A0A3N4I8V4</accession>
<keyword evidence="1" id="KW-0472">Membrane</keyword>
<dbReference type="Proteomes" id="UP000275078">
    <property type="component" value="Unassembled WGS sequence"/>
</dbReference>
<evidence type="ECO:0000256" key="1">
    <source>
        <dbReference type="SAM" id="Phobius"/>
    </source>
</evidence>
<evidence type="ECO:0000313" key="2">
    <source>
        <dbReference type="EMBL" id="RPA80560.1"/>
    </source>
</evidence>
<keyword evidence="3" id="KW-1185">Reference proteome</keyword>
<feature type="transmembrane region" description="Helical" evidence="1">
    <location>
        <begin position="195"/>
        <end position="213"/>
    </location>
</feature>
<dbReference type="AlphaFoldDB" id="A0A3N4I8V4"/>
<reference evidence="2 3" key="1">
    <citation type="journal article" date="2018" name="Nat. Ecol. Evol.">
        <title>Pezizomycetes genomes reveal the molecular basis of ectomycorrhizal truffle lifestyle.</title>
        <authorList>
            <person name="Murat C."/>
            <person name="Payen T."/>
            <person name="Noel B."/>
            <person name="Kuo A."/>
            <person name="Morin E."/>
            <person name="Chen J."/>
            <person name="Kohler A."/>
            <person name="Krizsan K."/>
            <person name="Balestrini R."/>
            <person name="Da Silva C."/>
            <person name="Montanini B."/>
            <person name="Hainaut M."/>
            <person name="Levati E."/>
            <person name="Barry K.W."/>
            <person name="Belfiori B."/>
            <person name="Cichocki N."/>
            <person name="Clum A."/>
            <person name="Dockter R.B."/>
            <person name="Fauchery L."/>
            <person name="Guy J."/>
            <person name="Iotti M."/>
            <person name="Le Tacon F."/>
            <person name="Lindquist E.A."/>
            <person name="Lipzen A."/>
            <person name="Malagnac F."/>
            <person name="Mello A."/>
            <person name="Molinier V."/>
            <person name="Miyauchi S."/>
            <person name="Poulain J."/>
            <person name="Riccioni C."/>
            <person name="Rubini A."/>
            <person name="Sitrit Y."/>
            <person name="Splivallo R."/>
            <person name="Traeger S."/>
            <person name="Wang M."/>
            <person name="Zifcakova L."/>
            <person name="Wipf D."/>
            <person name="Zambonelli A."/>
            <person name="Paolocci F."/>
            <person name="Nowrousian M."/>
            <person name="Ottonello S."/>
            <person name="Baldrian P."/>
            <person name="Spatafora J.W."/>
            <person name="Henrissat B."/>
            <person name="Nagy L.G."/>
            <person name="Aury J.M."/>
            <person name="Wincker P."/>
            <person name="Grigoriev I.V."/>
            <person name="Bonfante P."/>
            <person name="Martin F.M."/>
        </authorList>
    </citation>
    <scope>NUCLEOTIDE SEQUENCE [LARGE SCALE GENOMIC DNA]</scope>
    <source>
        <strain evidence="2 3">RN42</strain>
    </source>
</reference>
<feature type="transmembrane region" description="Helical" evidence="1">
    <location>
        <begin position="234"/>
        <end position="257"/>
    </location>
</feature>
<organism evidence="2 3">
    <name type="scientific">Ascobolus immersus RN42</name>
    <dbReference type="NCBI Taxonomy" id="1160509"/>
    <lineage>
        <taxon>Eukaryota</taxon>
        <taxon>Fungi</taxon>
        <taxon>Dikarya</taxon>
        <taxon>Ascomycota</taxon>
        <taxon>Pezizomycotina</taxon>
        <taxon>Pezizomycetes</taxon>
        <taxon>Pezizales</taxon>
        <taxon>Ascobolaceae</taxon>
        <taxon>Ascobolus</taxon>
    </lineage>
</organism>
<gene>
    <name evidence="2" type="ORF">BJ508DRAFT_128500</name>
</gene>
<dbReference type="OrthoDB" id="194358at2759"/>
<name>A0A3N4I8V4_ASCIM</name>
<dbReference type="EMBL" id="ML119687">
    <property type="protein sequence ID" value="RPA80560.1"/>
    <property type="molecule type" value="Genomic_DNA"/>
</dbReference>
<keyword evidence="1" id="KW-1133">Transmembrane helix</keyword>
<feature type="transmembrane region" description="Helical" evidence="1">
    <location>
        <begin position="333"/>
        <end position="356"/>
    </location>
</feature>
<proteinExistence type="predicted"/>
<dbReference type="STRING" id="1160509.A0A3N4I8V4"/>
<sequence>MLTSEAGNEFSNNLFSDLAPILALFGERVTQQYLSHTSSIWECVIFACAPIGIITAVVAAIRVGGTGSLKAIIGRAREPKADVELELMSSTSLDVCELWSDGGVARLGGTLPNIVEILVRDRSSKRRCLELFTLESAIREGLYTCNSIEKQEPHLQQMEALSGNRADLEEIRTEVRMTPNLSFNLAGGTPSKGELIPIAVIGIVLQLGVIILAGSSAYSPGLRQKIADMDIPAYAFPMFAVGTLFICIGMFICAYVVDHSTEDLVWEPDTRFQLHKLLWLQKGSFVGDQEFRSYIISARADHIRRGEVLTSRRVQRRPDSTSGNLRALVSPPMLTVVGTCFSISGFISQFIGLRALH</sequence>
<protein>
    <submittedName>
        <fullName evidence="2">Uncharacterized protein</fullName>
    </submittedName>
</protein>